<gene>
    <name evidence="5" type="ORF">BO72DRAFT_530052</name>
</gene>
<dbReference type="Proteomes" id="UP000249789">
    <property type="component" value="Unassembled WGS sequence"/>
</dbReference>
<dbReference type="AlphaFoldDB" id="A0A8G1VVV9"/>
<accession>A0A8G1VVV9</accession>
<dbReference type="InterPro" id="IPR008949">
    <property type="entry name" value="Isoprenoid_synthase_dom_sf"/>
</dbReference>
<proteinExistence type="inferred from homology"/>
<name>A0A8G1VVV9_9EURO</name>
<dbReference type="GO" id="GO:0046872">
    <property type="term" value="F:metal ion binding"/>
    <property type="evidence" value="ECO:0007669"/>
    <property type="project" value="UniProtKB-KW"/>
</dbReference>
<evidence type="ECO:0000256" key="1">
    <source>
        <dbReference type="ARBA" id="ARBA00001946"/>
    </source>
</evidence>
<comment type="cofactor">
    <cofactor evidence="1 4">
        <name>Mg(2+)</name>
        <dbReference type="ChEBI" id="CHEBI:18420"/>
    </cofactor>
</comment>
<evidence type="ECO:0000313" key="5">
    <source>
        <dbReference type="EMBL" id="RAK74522.1"/>
    </source>
</evidence>
<dbReference type="SFLD" id="SFLDS00005">
    <property type="entry name" value="Isoprenoid_Synthase_Type_I"/>
    <property type="match status" value="1"/>
</dbReference>
<dbReference type="VEuPathDB" id="FungiDB:BO72DRAFT_530052"/>
<dbReference type="EC" id="4.2.3.-" evidence="4"/>
<dbReference type="SUPFAM" id="SSF48576">
    <property type="entry name" value="Terpenoid synthases"/>
    <property type="match status" value="1"/>
</dbReference>
<organism evidence="5 6">
    <name type="scientific">Aspergillus fijiensis CBS 313.89</name>
    <dbReference type="NCBI Taxonomy" id="1448319"/>
    <lineage>
        <taxon>Eukaryota</taxon>
        <taxon>Fungi</taxon>
        <taxon>Dikarya</taxon>
        <taxon>Ascomycota</taxon>
        <taxon>Pezizomycotina</taxon>
        <taxon>Eurotiomycetes</taxon>
        <taxon>Eurotiomycetidae</taxon>
        <taxon>Eurotiales</taxon>
        <taxon>Aspergillaceae</taxon>
        <taxon>Aspergillus</taxon>
    </lineage>
</organism>
<dbReference type="Gene3D" id="1.10.600.10">
    <property type="entry name" value="Farnesyl Diphosphate Synthase"/>
    <property type="match status" value="1"/>
</dbReference>
<dbReference type="PANTHER" id="PTHR35201">
    <property type="entry name" value="TERPENE SYNTHASE"/>
    <property type="match status" value="1"/>
</dbReference>
<dbReference type="GeneID" id="63867612"/>
<protein>
    <recommendedName>
        <fullName evidence="4">Terpene synthase</fullName>
        <ecNumber evidence="4">4.2.3.-</ecNumber>
    </recommendedName>
</protein>
<dbReference type="GO" id="GO:0010333">
    <property type="term" value="F:terpene synthase activity"/>
    <property type="evidence" value="ECO:0007669"/>
    <property type="project" value="InterPro"/>
</dbReference>
<reference evidence="5 6" key="1">
    <citation type="submission" date="2018-02" db="EMBL/GenBank/DDBJ databases">
        <title>The genomes of Aspergillus section Nigri reveals drivers in fungal speciation.</title>
        <authorList>
            <consortium name="DOE Joint Genome Institute"/>
            <person name="Vesth T.C."/>
            <person name="Nybo J."/>
            <person name="Theobald S."/>
            <person name="Brandl J."/>
            <person name="Frisvad J.C."/>
            <person name="Nielsen K.F."/>
            <person name="Lyhne E.K."/>
            <person name="Kogle M.E."/>
            <person name="Kuo A."/>
            <person name="Riley R."/>
            <person name="Clum A."/>
            <person name="Nolan M."/>
            <person name="Lipzen A."/>
            <person name="Salamov A."/>
            <person name="Henrissat B."/>
            <person name="Wiebenga A."/>
            <person name="De vries R.P."/>
            <person name="Grigoriev I.V."/>
            <person name="Mortensen U.H."/>
            <person name="Andersen M.R."/>
            <person name="Baker S.E."/>
        </authorList>
    </citation>
    <scope>NUCLEOTIDE SEQUENCE [LARGE SCALE GENOMIC DNA]</scope>
    <source>
        <strain evidence="5 6">CBS 313.89</strain>
    </source>
</reference>
<keyword evidence="6" id="KW-1185">Reference proteome</keyword>
<keyword evidence="4" id="KW-0456">Lyase</keyword>
<dbReference type="EMBL" id="KZ824667">
    <property type="protein sequence ID" value="RAK74522.1"/>
    <property type="molecule type" value="Genomic_DNA"/>
</dbReference>
<evidence type="ECO:0000256" key="2">
    <source>
        <dbReference type="ARBA" id="ARBA00006333"/>
    </source>
</evidence>
<evidence type="ECO:0000256" key="3">
    <source>
        <dbReference type="ARBA" id="ARBA00022842"/>
    </source>
</evidence>
<dbReference type="RefSeq" id="XP_040798532.1">
    <property type="nucleotide sequence ID" value="XM_040950277.1"/>
</dbReference>
<dbReference type="SFLD" id="SFLDG01020">
    <property type="entry name" value="Terpene_Cyclase_Like_2"/>
    <property type="match status" value="1"/>
</dbReference>
<keyword evidence="3 4" id="KW-0460">Magnesium</keyword>
<dbReference type="PANTHER" id="PTHR35201:SF4">
    <property type="entry name" value="BETA-PINACENE SYNTHASE-RELATED"/>
    <property type="match status" value="1"/>
</dbReference>
<keyword evidence="4" id="KW-0479">Metal-binding</keyword>
<dbReference type="OrthoDB" id="2861623at2759"/>
<dbReference type="GO" id="GO:0008299">
    <property type="term" value="P:isoprenoid biosynthetic process"/>
    <property type="evidence" value="ECO:0007669"/>
    <property type="project" value="UniProtKB-ARBA"/>
</dbReference>
<comment type="similarity">
    <text evidence="2 4">Belongs to the terpene synthase family.</text>
</comment>
<sequence length="358" mass="41467">MVSSEETLALFRQTIRGQTATLPDLYALFPEWKAEIHPDYERARDEVLNPWIERWVPNRATSRKFRKADFGVFAAIFCVRSSFEVLCTVSKAFAWYFIWDDIFDCGILANDKDKAQEYREQLVRYFHAVLGEEEDIPDLSYFSEELQFALLCWNEVADHIRRVCSKATLKVLLDQKLYYVESVDTVDTVYSENHVPSLKQYLSRRECTAGVYPVIATIPFIYGIDISQQQLDGESMQLLWKHTSYLVHMINDMFSLRKEIADGQIENLIPLLMLNEGVDCNTAMKLAIMLVDEAAHGFHETEKHLRAQHDSAPHEEITEAFLEGCKNVVMGLIYWSYTGQRYFHHSEIEAGNTITFSL</sequence>
<dbReference type="InterPro" id="IPR034686">
    <property type="entry name" value="Terpene_cyclase-like_2"/>
</dbReference>
<dbReference type="Pfam" id="PF19086">
    <property type="entry name" value="Terpene_syn_C_2"/>
    <property type="match status" value="1"/>
</dbReference>
<evidence type="ECO:0000256" key="4">
    <source>
        <dbReference type="RuleBase" id="RU366034"/>
    </source>
</evidence>
<evidence type="ECO:0000313" key="6">
    <source>
        <dbReference type="Proteomes" id="UP000249789"/>
    </source>
</evidence>